<keyword evidence="1" id="KW-1133">Transmembrane helix</keyword>
<evidence type="ECO:0000313" key="2">
    <source>
        <dbReference type="EMBL" id="QHT21745.1"/>
    </source>
</evidence>
<name>A0A6C0E2W1_9ZZZZ</name>
<sequence>MAFTVQMDNQILYSTPPVQTENNNDIHHTGYFDAWDVNQNNIYDNSGLLGIDINPKSYKKIDLAKYNKEFERNMNLEYVKHKEREKNNLDKLSYEIEDKSVSRLDDQTIKQLMENTKKTWYDIMDDVMDGKLSVGVFVDNDRMFYVGILVVIIVIFIYVIFTLLD</sequence>
<evidence type="ECO:0000256" key="1">
    <source>
        <dbReference type="SAM" id="Phobius"/>
    </source>
</evidence>
<feature type="transmembrane region" description="Helical" evidence="1">
    <location>
        <begin position="143"/>
        <end position="164"/>
    </location>
</feature>
<organism evidence="2">
    <name type="scientific">viral metagenome</name>
    <dbReference type="NCBI Taxonomy" id="1070528"/>
    <lineage>
        <taxon>unclassified sequences</taxon>
        <taxon>metagenomes</taxon>
        <taxon>organismal metagenomes</taxon>
    </lineage>
</organism>
<protein>
    <submittedName>
        <fullName evidence="2">Uncharacterized protein</fullName>
    </submittedName>
</protein>
<dbReference type="EMBL" id="MN739696">
    <property type="protein sequence ID" value="QHT21745.1"/>
    <property type="molecule type" value="Genomic_DNA"/>
</dbReference>
<proteinExistence type="predicted"/>
<accession>A0A6C0E2W1</accession>
<keyword evidence="1" id="KW-0812">Transmembrane</keyword>
<reference evidence="2" key="1">
    <citation type="journal article" date="2020" name="Nature">
        <title>Giant virus diversity and host interactions through global metagenomics.</title>
        <authorList>
            <person name="Schulz F."/>
            <person name="Roux S."/>
            <person name="Paez-Espino D."/>
            <person name="Jungbluth S."/>
            <person name="Walsh D.A."/>
            <person name="Denef V.J."/>
            <person name="McMahon K.D."/>
            <person name="Konstantinidis K.T."/>
            <person name="Eloe-Fadrosh E.A."/>
            <person name="Kyrpides N.C."/>
            <person name="Woyke T."/>
        </authorList>
    </citation>
    <scope>NUCLEOTIDE SEQUENCE</scope>
    <source>
        <strain evidence="2">GVMAG-M-3300023179-103</strain>
    </source>
</reference>
<dbReference type="AlphaFoldDB" id="A0A6C0E2W1"/>
<keyword evidence="1" id="KW-0472">Membrane</keyword>